<dbReference type="OrthoDB" id="3268062at2"/>
<comment type="caution">
    <text evidence="1">The sequence shown here is derived from an EMBL/GenBank/DDBJ whole genome shotgun (WGS) entry which is preliminary data.</text>
</comment>
<gene>
    <name evidence="1" type="ORF">EDD42_0955</name>
</gene>
<proteinExistence type="predicted"/>
<dbReference type="InterPro" id="IPR010310">
    <property type="entry name" value="T7SS_ESAT-6-like"/>
</dbReference>
<dbReference type="Pfam" id="PF06013">
    <property type="entry name" value="WXG100"/>
    <property type="match status" value="1"/>
</dbReference>
<dbReference type="Proteomes" id="UP000266915">
    <property type="component" value="Unassembled WGS sequence"/>
</dbReference>
<sequence length="98" mass="10358">MANINVNYSEIKQAAVNLTTGKGEVETTLNRLQTLINNLVSSGFQTDTASGTFNETYTAFTQSATVTIQHLDKLSGYLNNAVTTLEQTDAALAAGAGQ</sequence>
<dbReference type="AlphaFoldDB" id="A0A1S7B743"/>
<evidence type="ECO:0000313" key="1">
    <source>
        <dbReference type="EMBL" id="ROR80908.1"/>
    </source>
</evidence>
<dbReference type="EMBL" id="RKHL01000001">
    <property type="protein sequence ID" value="ROR80908.1"/>
    <property type="molecule type" value="Genomic_DNA"/>
</dbReference>
<name>A0A1S7B743_9MICO</name>
<organism evidence="1 2">
    <name type="scientific">Plantibacter flavus</name>
    <dbReference type="NCBI Taxonomy" id="150123"/>
    <lineage>
        <taxon>Bacteria</taxon>
        <taxon>Bacillati</taxon>
        <taxon>Actinomycetota</taxon>
        <taxon>Actinomycetes</taxon>
        <taxon>Micrococcales</taxon>
        <taxon>Microbacteriaceae</taxon>
        <taxon>Plantibacter</taxon>
    </lineage>
</organism>
<reference evidence="1 2" key="1">
    <citation type="submission" date="2018-11" db="EMBL/GenBank/DDBJ databases">
        <title>Sequencing the genomes of 1000 actinobacteria strains.</title>
        <authorList>
            <person name="Klenk H.-P."/>
        </authorList>
    </citation>
    <scope>NUCLEOTIDE SEQUENCE [LARGE SCALE GENOMIC DNA]</scope>
    <source>
        <strain evidence="1 2">DSM 14012</strain>
    </source>
</reference>
<protein>
    <submittedName>
        <fullName evidence="1">WXG100 family type VII secretion target</fullName>
    </submittedName>
</protein>
<accession>A0A1S7B743</accession>
<dbReference type="SUPFAM" id="SSF140453">
    <property type="entry name" value="EsxAB dimer-like"/>
    <property type="match status" value="1"/>
</dbReference>
<dbReference type="RefSeq" id="WP_056008215.1">
    <property type="nucleotide sequence ID" value="NZ_CP019402.1"/>
</dbReference>
<dbReference type="InterPro" id="IPR036689">
    <property type="entry name" value="ESAT-6-like_sf"/>
</dbReference>
<dbReference type="KEGG" id="pflu:BWO91_05310"/>
<evidence type="ECO:0000313" key="2">
    <source>
        <dbReference type="Proteomes" id="UP000266915"/>
    </source>
</evidence>
<dbReference type="Gene3D" id="1.10.287.1060">
    <property type="entry name" value="ESAT-6-like"/>
    <property type="match status" value="1"/>
</dbReference>
<keyword evidence="2" id="KW-1185">Reference proteome</keyword>
<dbReference type="STRING" id="150123.BWO91_05310"/>